<proteinExistence type="predicted"/>
<evidence type="ECO:0000313" key="3">
    <source>
        <dbReference type="Proteomes" id="UP000799640"/>
    </source>
</evidence>
<dbReference type="AlphaFoldDB" id="A0A6G1HQ38"/>
<name>A0A6G1HQ38_9PEZI</name>
<reference evidence="2" key="1">
    <citation type="journal article" date="2020" name="Stud. Mycol.">
        <title>101 Dothideomycetes genomes: a test case for predicting lifestyles and emergence of pathogens.</title>
        <authorList>
            <person name="Haridas S."/>
            <person name="Albert R."/>
            <person name="Binder M."/>
            <person name="Bloem J."/>
            <person name="Labutti K."/>
            <person name="Salamov A."/>
            <person name="Andreopoulos B."/>
            <person name="Baker S."/>
            <person name="Barry K."/>
            <person name="Bills G."/>
            <person name="Bluhm B."/>
            <person name="Cannon C."/>
            <person name="Castanera R."/>
            <person name="Culley D."/>
            <person name="Daum C."/>
            <person name="Ezra D."/>
            <person name="Gonzalez J."/>
            <person name="Henrissat B."/>
            <person name="Kuo A."/>
            <person name="Liang C."/>
            <person name="Lipzen A."/>
            <person name="Lutzoni F."/>
            <person name="Magnuson J."/>
            <person name="Mondo S."/>
            <person name="Nolan M."/>
            <person name="Ohm R."/>
            <person name="Pangilinan J."/>
            <person name="Park H.-J."/>
            <person name="Ramirez L."/>
            <person name="Alfaro M."/>
            <person name="Sun H."/>
            <person name="Tritt A."/>
            <person name="Yoshinaga Y."/>
            <person name="Zwiers L.-H."/>
            <person name="Turgeon B."/>
            <person name="Goodwin S."/>
            <person name="Spatafora J."/>
            <person name="Crous P."/>
            <person name="Grigoriev I."/>
        </authorList>
    </citation>
    <scope>NUCLEOTIDE SEQUENCE</scope>
    <source>
        <strain evidence="2">CBS 262.69</strain>
    </source>
</reference>
<dbReference type="Proteomes" id="UP000799640">
    <property type="component" value="Unassembled WGS sequence"/>
</dbReference>
<feature type="compositionally biased region" description="Basic residues" evidence="1">
    <location>
        <begin position="98"/>
        <end position="109"/>
    </location>
</feature>
<dbReference type="EMBL" id="ML996701">
    <property type="protein sequence ID" value="KAF2398034.1"/>
    <property type="molecule type" value="Genomic_DNA"/>
</dbReference>
<protein>
    <submittedName>
        <fullName evidence="2">Uncharacterized protein</fullName>
    </submittedName>
</protein>
<accession>A0A6G1HQ38</accession>
<evidence type="ECO:0000313" key="2">
    <source>
        <dbReference type="EMBL" id="KAF2398034.1"/>
    </source>
</evidence>
<feature type="region of interest" description="Disordered" evidence="1">
    <location>
        <begin position="79"/>
        <end position="109"/>
    </location>
</feature>
<gene>
    <name evidence="2" type="ORF">EJ06DRAFT_532399</name>
</gene>
<sequence>MAGEEGKRAYAASLLLHVLVPPSPAPQISWLCSSKLKGRETQGRQQTTKQQAAATGWNWWTNNGIGSRLQSHVLPSKGVDIRSNVVRRRARESEQKTRQKRQKARKRAK</sequence>
<keyword evidence="3" id="KW-1185">Reference proteome</keyword>
<evidence type="ECO:0000256" key="1">
    <source>
        <dbReference type="SAM" id="MobiDB-lite"/>
    </source>
</evidence>
<organism evidence="2 3">
    <name type="scientific">Trichodelitschia bisporula</name>
    <dbReference type="NCBI Taxonomy" id="703511"/>
    <lineage>
        <taxon>Eukaryota</taxon>
        <taxon>Fungi</taxon>
        <taxon>Dikarya</taxon>
        <taxon>Ascomycota</taxon>
        <taxon>Pezizomycotina</taxon>
        <taxon>Dothideomycetes</taxon>
        <taxon>Dothideomycetes incertae sedis</taxon>
        <taxon>Phaeotrichales</taxon>
        <taxon>Phaeotrichaceae</taxon>
        <taxon>Trichodelitschia</taxon>
    </lineage>
</organism>